<keyword evidence="5 6" id="KW-0472">Membrane</keyword>
<evidence type="ECO:0000259" key="7">
    <source>
        <dbReference type="Pfam" id="PF01292"/>
    </source>
</evidence>
<sequence length="377" mass="42586">MDNNTSAHSSTEPVRIWDLPTRIFHGLWIAFFVLAWVFHEDNRYLNIHVFAGYAFLALLLFRLFWGLFGSHYARFRHFFYTPGAVVTYLKRLLSKPQQIAGHNPVGAWAIFILLGLGLVVSLSGLITLGAEERQGPLATLFHPATGLLWHKVHEFLSWLMLAVVAVHVSGVIIESILHRENLMLAMINGHKQRPASTLGVPRHGKMALLLCISILLGAGFYFGACLPYESGRACQPFLGPKLPDNVLWREECGSCHAIYHPTLLPQRSWVKILDTQHQHFGEDLDLDTDSRNEIHNFLTTYAAETLLTEAAYKILRSIPPETTPLRITETAYWQKKHADISQLIWQSPQVRSRAQCEACHLDAAVGTYEDSAMFIPN</sequence>
<dbReference type="Proteomes" id="UP000236724">
    <property type="component" value="Unassembled WGS sequence"/>
</dbReference>
<evidence type="ECO:0000313" key="8">
    <source>
        <dbReference type="EMBL" id="SEH04410.1"/>
    </source>
</evidence>
<feature type="transmembrane region" description="Helical" evidence="6">
    <location>
        <begin position="45"/>
        <end position="65"/>
    </location>
</feature>
<accession>A0A1H6F2R3</accession>
<proteinExistence type="predicted"/>
<dbReference type="InterPro" id="IPR016174">
    <property type="entry name" value="Di-haem_cyt_TM"/>
</dbReference>
<protein>
    <submittedName>
        <fullName evidence="8">Putative Ni/Fe-hydrogenase 1 B-type cytochrome subunit</fullName>
    </submittedName>
</protein>
<name>A0A1H6F2R3_9GAMM</name>
<gene>
    <name evidence="8" type="primary">hyaC</name>
    <name evidence="8" type="ORF">MBHS_00256</name>
</gene>
<dbReference type="PANTHER" id="PTHR30485">
    <property type="entry name" value="NI/FE-HYDROGENASE 1 B-TYPE CYTOCHROME SUBUNIT"/>
    <property type="match status" value="1"/>
</dbReference>
<feature type="transmembrane region" description="Helical" evidence="6">
    <location>
        <begin position="105"/>
        <end position="130"/>
    </location>
</feature>
<evidence type="ECO:0000256" key="5">
    <source>
        <dbReference type="ARBA" id="ARBA00023136"/>
    </source>
</evidence>
<dbReference type="InterPro" id="IPR011577">
    <property type="entry name" value="Cyt_b561_bac/Ni-Hgenase"/>
</dbReference>
<dbReference type="Pfam" id="PF09626">
    <property type="entry name" value="DHC"/>
    <property type="match status" value="1"/>
</dbReference>
<evidence type="ECO:0000313" key="9">
    <source>
        <dbReference type="Proteomes" id="UP000236724"/>
    </source>
</evidence>
<keyword evidence="9" id="KW-1185">Reference proteome</keyword>
<organism evidence="8 9">
    <name type="scientific">Candidatus Venteria ishoeyi</name>
    <dbReference type="NCBI Taxonomy" id="1899563"/>
    <lineage>
        <taxon>Bacteria</taxon>
        <taxon>Pseudomonadati</taxon>
        <taxon>Pseudomonadota</taxon>
        <taxon>Gammaproteobacteria</taxon>
        <taxon>Thiotrichales</taxon>
        <taxon>Thiotrichaceae</taxon>
        <taxon>Venteria</taxon>
    </lineage>
</organism>
<feature type="domain" description="Cytochrome b561 bacterial/Ni-hydrogenase" evidence="7">
    <location>
        <begin position="17"/>
        <end position="189"/>
    </location>
</feature>
<dbReference type="Pfam" id="PF01292">
    <property type="entry name" value="Ni_hydr_CYTB"/>
    <property type="match status" value="1"/>
</dbReference>
<evidence type="ECO:0000256" key="1">
    <source>
        <dbReference type="ARBA" id="ARBA00004651"/>
    </source>
</evidence>
<dbReference type="Gene3D" id="1.20.950.20">
    <property type="entry name" value="Transmembrane di-heme cytochromes, Chain C"/>
    <property type="match status" value="1"/>
</dbReference>
<keyword evidence="3 6" id="KW-0812">Transmembrane</keyword>
<evidence type="ECO:0000256" key="3">
    <source>
        <dbReference type="ARBA" id="ARBA00022692"/>
    </source>
</evidence>
<reference evidence="8 9" key="1">
    <citation type="submission" date="2016-10" db="EMBL/GenBank/DDBJ databases">
        <authorList>
            <person name="de Groot N.N."/>
        </authorList>
    </citation>
    <scope>NUCLEOTIDE SEQUENCE [LARGE SCALE GENOMIC DNA]</scope>
    <source>
        <strain evidence="8">MBHS1</strain>
    </source>
</reference>
<evidence type="ECO:0000256" key="6">
    <source>
        <dbReference type="SAM" id="Phobius"/>
    </source>
</evidence>
<dbReference type="GO" id="GO:0005886">
    <property type="term" value="C:plasma membrane"/>
    <property type="evidence" value="ECO:0007669"/>
    <property type="project" value="UniProtKB-SubCell"/>
</dbReference>
<dbReference type="AlphaFoldDB" id="A0A1H6F2R3"/>
<dbReference type="SUPFAM" id="SSF81342">
    <property type="entry name" value="Transmembrane di-heme cytochromes"/>
    <property type="match status" value="1"/>
</dbReference>
<dbReference type="EMBL" id="FMSV02000051">
    <property type="protein sequence ID" value="SEH04410.1"/>
    <property type="molecule type" value="Genomic_DNA"/>
</dbReference>
<keyword evidence="4 6" id="KW-1133">Transmembrane helix</keyword>
<comment type="subcellular location">
    <subcellularLocation>
        <location evidence="1">Cell membrane</location>
        <topology evidence="1">Multi-pass membrane protein</topology>
    </subcellularLocation>
</comment>
<dbReference type="GO" id="GO:0022904">
    <property type="term" value="P:respiratory electron transport chain"/>
    <property type="evidence" value="ECO:0007669"/>
    <property type="project" value="InterPro"/>
</dbReference>
<feature type="transmembrane region" description="Helical" evidence="6">
    <location>
        <begin position="206"/>
        <end position="224"/>
    </location>
</feature>
<dbReference type="GO" id="GO:0009055">
    <property type="term" value="F:electron transfer activity"/>
    <property type="evidence" value="ECO:0007669"/>
    <property type="project" value="InterPro"/>
</dbReference>
<dbReference type="GO" id="GO:0020037">
    <property type="term" value="F:heme binding"/>
    <property type="evidence" value="ECO:0007669"/>
    <property type="project" value="TreeGrafter"/>
</dbReference>
<feature type="transmembrane region" description="Helical" evidence="6">
    <location>
        <begin position="20"/>
        <end position="38"/>
    </location>
</feature>
<dbReference type="OrthoDB" id="196472at2"/>
<dbReference type="InterPro" id="IPR018588">
    <property type="entry name" value="Dihaem_cytochrome-c"/>
</dbReference>
<evidence type="ECO:0000256" key="4">
    <source>
        <dbReference type="ARBA" id="ARBA00022989"/>
    </source>
</evidence>
<dbReference type="PANTHER" id="PTHR30485:SF2">
    <property type="entry name" value="BLL0597 PROTEIN"/>
    <property type="match status" value="1"/>
</dbReference>
<dbReference type="RefSeq" id="WP_103918479.1">
    <property type="nucleotide sequence ID" value="NZ_FMSV02000051.1"/>
</dbReference>
<dbReference type="InterPro" id="IPR051542">
    <property type="entry name" value="Hydrogenase_cytochrome"/>
</dbReference>
<evidence type="ECO:0000256" key="2">
    <source>
        <dbReference type="ARBA" id="ARBA00022475"/>
    </source>
</evidence>
<keyword evidence="2" id="KW-1003">Cell membrane</keyword>
<feature type="transmembrane region" description="Helical" evidence="6">
    <location>
        <begin position="155"/>
        <end position="177"/>
    </location>
</feature>